<dbReference type="KEGG" id="fiy:BN1229_v1_2068"/>
<dbReference type="PANTHER" id="PTHR36985:SF1">
    <property type="entry name" value="TRANSLOCATION AND ASSEMBLY MODULE SUBUNIT TAMB"/>
    <property type="match status" value="1"/>
</dbReference>
<dbReference type="GO" id="GO:0005886">
    <property type="term" value="C:plasma membrane"/>
    <property type="evidence" value="ECO:0007669"/>
    <property type="project" value="InterPro"/>
</dbReference>
<name>A0A0D6JG62_9HYPH</name>
<proteinExistence type="predicted"/>
<dbReference type="Proteomes" id="UP000033187">
    <property type="component" value="Chromosome 1"/>
</dbReference>
<accession>A0A0D6JG62</accession>
<dbReference type="GO" id="GO:0009306">
    <property type="term" value="P:protein secretion"/>
    <property type="evidence" value="ECO:0007669"/>
    <property type="project" value="InterPro"/>
</dbReference>
<evidence type="ECO:0000313" key="7">
    <source>
        <dbReference type="EMBL" id="CPR19229.1"/>
    </source>
</evidence>
<dbReference type="InterPro" id="IPR007452">
    <property type="entry name" value="TamB_C"/>
</dbReference>
<organism evidence="7 8">
    <name type="scientific">Candidatus Filomicrobium marinum</name>
    <dbReference type="NCBI Taxonomy" id="1608628"/>
    <lineage>
        <taxon>Bacteria</taxon>
        <taxon>Pseudomonadati</taxon>
        <taxon>Pseudomonadota</taxon>
        <taxon>Alphaproteobacteria</taxon>
        <taxon>Hyphomicrobiales</taxon>
        <taxon>Hyphomicrobiaceae</taxon>
        <taxon>Filomicrobium</taxon>
    </lineage>
</organism>
<evidence type="ECO:0000256" key="4">
    <source>
        <dbReference type="ARBA" id="ARBA00023136"/>
    </source>
</evidence>
<comment type="subcellular location">
    <subcellularLocation>
        <location evidence="1">Membrane</location>
        <topology evidence="1">Single-pass membrane protein</topology>
    </subcellularLocation>
</comment>
<keyword evidence="2 5" id="KW-0812">Transmembrane</keyword>
<evidence type="ECO:0000256" key="5">
    <source>
        <dbReference type="SAM" id="Phobius"/>
    </source>
</evidence>
<reference evidence="8" key="1">
    <citation type="submission" date="2015-02" db="EMBL/GenBank/DDBJ databases">
        <authorList>
            <person name="Chooi Y.-H."/>
        </authorList>
    </citation>
    <scope>NUCLEOTIDE SEQUENCE [LARGE SCALE GENOMIC DNA]</scope>
    <source>
        <strain evidence="8">strain Y</strain>
    </source>
</reference>
<keyword evidence="4 5" id="KW-0472">Membrane</keyword>
<dbReference type="Pfam" id="PF04357">
    <property type="entry name" value="TamB"/>
    <property type="match status" value="1"/>
</dbReference>
<evidence type="ECO:0000256" key="2">
    <source>
        <dbReference type="ARBA" id="ARBA00022692"/>
    </source>
</evidence>
<sequence>MRRAAIWAGRILAGFIVVALVTFLTLMTTTGQRFALRIAEYAIASADGGVTFGTLEGSLLSEGRIDRIGVQDRDGTWLDVRNVEFSWRPLALIHGRLEILNLTVGMVDIQRTPLPASQHSTNSTSSDSSLVALTAQRLEIKEIVLREATDVPARLHVSGRADLVDLERGLSAQIKIRRLDVPGGKLEAHLSYRPDKRSLDLVAQASEPGRGLVATLLDIPGAPPLSFVFNGTGLLDAWRAQWSMAATDQPFAAGTVQIDRDGERHHLDARFEGYLQAFVPPALSSLLAGKTTGTIKGAWAGIKRFDAESVLLASDALRVTAAGGFEPDEGYAFGRLDARVTRADGQNVQIALGPDAPLSFRDLEVHLLLPETKSERRVETSLIAKDLAGDWGSLERLDVTGQGIQQHPAGESELALGRIDVRIVPQGLQPLTPGLSDVIGPTPEAQLTGSLSSTEGKIDGLRIVTSAGVVRGRGTFKRGILSASAELEAQDLSKTSALAGQPLGGQITVQSEISFTPSTGSFSVALDATGQDLAAVNPSFAKALKGTTRLSGKIDGATSGKLTINHVSLTAAGLNGRASGAIDDTKVDVNFEAQVADLSSLDNALKGQARLIAQLKGPRNGFTTNISLDGQGVTLHGQPVTSPTAKFAGQGSFAAHAGTFTIGAQIAKRALSGHSRLAFSADGATAVDDLRISFGAIQAQGNILTTASGVPIGKLSVTAPSLSDLSVIMGKPVEGGLAAHLELSENSGTPAVVLRAEADRVRYEGMQLRGFKAVGSAQNYLAALQVNAELRLQDLTTDGLNVSDVRVDAHNTENASVRVTGAGNINGGTFRLVSGLTQRDTAFDVAISEAELRKGARSLRLKTPTQISIADGATKLQKIAISAGDGLIEIAGGTGPDALALDVVLKAVPANISDAFTEDLELEGVIDGRVAVRGSSASPVAETKLTWRNASAGRSRTQHLPPVNIDLTGRFAGQKASGVVTVRGPDHLQVNVDGSAITNDRGEVKAQITGDLPLALANGILGARATRVGGRATLAAEVGGTIAAPAIAGSLSLANVTVDDPGTGLKLTDTKGIVRFTQSKISIEKLEATSAKGGTLNANGNVVIDGSAPVDIQLALGLSGFKFDDRQLMAGEVDGALDIRGTPSALTAGGTIYIKRLDVTVPNQLPRSVSELELKHVNAPTHIQKREKARSGEGSEGEPMHVALDIRIEAANRIFVRGRGLDAQLGGDLRLQGTAARPMAVGAFAMERGRLAILGRQLDFKRGNLDFNGSVEPQLDMEASGPAGDVTVIVSVTGAASKPTFKFSSIPELPEDEVVARFLFNKELAGLSPLQLAQLASEIDKIGGLSSGPSVLDQLKSSVGIDVLDVGTDQNGGATVSAGSYVDEKTYIGVRGGTSMDSSRVVIDHDLTKSLKARGEVGADGNSKVGIGFEWDY</sequence>
<evidence type="ECO:0000313" key="8">
    <source>
        <dbReference type="Proteomes" id="UP000033187"/>
    </source>
</evidence>
<dbReference type="KEGG" id="fil:BN1229_v1_2068"/>
<evidence type="ECO:0000256" key="1">
    <source>
        <dbReference type="ARBA" id="ARBA00004167"/>
    </source>
</evidence>
<keyword evidence="8" id="KW-1185">Reference proteome</keyword>
<dbReference type="RefSeq" id="WP_046478124.1">
    <property type="nucleotide sequence ID" value="NZ_LN829118.1"/>
</dbReference>
<evidence type="ECO:0000256" key="3">
    <source>
        <dbReference type="ARBA" id="ARBA00022989"/>
    </source>
</evidence>
<protein>
    <recommendedName>
        <fullName evidence="6">Translocation and assembly module TamB C-terminal domain-containing protein</fullName>
    </recommendedName>
</protein>
<dbReference type="EMBL" id="LN829119">
    <property type="protein sequence ID" value="CPR19229.1"/>
    <property type="molecule type" value="Genomic_DNA"/>
</dbReference>
<dbReference type="PANTHER" id="PTHR36985">
    <property type="entry name" value="TRANSLOCATION AND ASSEMBLY MODULE SUBUNIT TAMB"/>
    <property type="match status" value="1"/>
</dbReference>
<feature type="domain" description="Translocation and assembly module TamB C-terminal" evidence="6">
    <location>
        <begin position="1085"/>
        <end position="1433"/>
    </location>
</feature>
<keyword evidence="3 5" id="KW-1133">Transmembrane helix</keyword>
<dbReference type="GO" id="GO:0097347">
    <property type="term" value="C:TAM protein secretion complex"/>
    <property type="evidence" value="ECO:0007669"/>
    <property type="project" value="TreeGrafter"/>
</dbReference>
<feature type="transmembrane region" description="Helical" evidence="5">
    <location>
        <begin position="7"/>
        <end position="27"/>
    </location>
</feature>
<evidence type="ECO:0000259" key="6">
    <source>
        <dbReference type="Pfam" id="PF04357"/>
    </source>
</evidence>
<dbReference type="OrthoDB" id="7784409at2"/>
<gene>
    <name evidence="7" type="ORF">YBN1229_v1_2068</name>
</gene>